<dbReference type="InterPro" id="IPR001173">
    <property type="entry name" value="Glyco_trans_2-like"/>
</dbReference>
<dbReference type="Gene3D" id="3.40.50.2000">
    <property type="entry name" value="Glycogen Phosphorylase B"/>
    <property type="match status" value="2"/>
</dbReference>
<feature type="domain" description="Glycosyltransferase 2-like" evidence="1">
    <location>
        <begin position="4"/>
        <end position="171"/>
    </location>
</feature>
<name>A0A1G7SGR7_9EURY</name>
<dbReference type="EMBL" id="FNBO01000021">
    <property type="protein sequence ID" value="SDG22193.1"/>
    <property type="molecule type" value="Genomic_DNA"/>
</dbReference>
<dbReference type="AlphaFoldDB" id="A0A1G7SGR7"/>
<dbReference type="GO" id="GO:0016740">
    <property type="term" value="F:transferase activity"/>
    <property type="evidence" value="ECO:0007669"/>
    <property type="project" value="UniProtKB-KW"/>
</dbReference>
<evidence type="ECO:0000259" key="1">
    <source>
        <dbReference type="Pfam" id="PF00535"/>
    </source>
</evidence>
<keyword evidence="2" id="KW-0808">Transferase</keyword>
<organism evidence="2 3">
    <name type="scientific">Halorubrum xinjiangense</name>
    <dbReference type="NCBI Taxonomy" id="261291"/>
    <lineage>
        <taxon>Archaea</taxon>
        <taxon>Methanobacteriati</taxon>
        <taxon>Methanobacteriota</taxon>
        <taxon>Stenosarchaea group</taxon>
        <taxon>Halobacteria</taxon>
        <taxon>Halobacteriales</taxon>
        <taxon>Haloferacaceae</taxon>
        <taxon>Halorubrum</taxon>
    </lineage>
</organism>
<accession>A0A1G7SGR7</accession>
<dbReference type="InterPro" id="IPR029044">
    <property type="entry name" value="Nucleotide-diphossugar_trans"/>
</dbReference>
<dbReference type="Pfam" id="PF00535">
    <property type="entry name" value="Glycos_transf_2"/>
    <property type="match status" value="1"/>
</dbReference>
<dbReference type="NCBIfam" id="NF041394">
    <property type="entry name" value="GtaseAglG_Halo"/>
    <property type="match status" value="1"/>
</dbReference>
<dbReference type="PANTHER" id="PTHR43179:SF7">
    <property type="entry name" value="RHAMNOSYLTRANSFERASE WBBL"/>
    <property type="match status" value="1"/>
</dbReference>
<proteinExistence type="predicted"/>
<dbReference type="PANTHER" id="PTHR43179">
    <property type="entry name" value="RHAMNOSYLTRANSFERASE WBBL"/>
    <property type="match status" value="1"/>
</dbReference>
<dbReference type="SUPFAM" id="SSF53756">
    <property type="entry name" value="UDP-Glycosyltransferase/glycogen phosphorylase"/>
    <property type="match status" value="1"/>
</dbReference>
<sequence length="657" mass="73656">MNVSIVVCTYTLDMYEHFREAADSVLAQTHDDVELVVVVDGTPEVYERVVDDYGDRDDAVIACNDENMGLLVSRNRGAEIASGDVVAFIDDDAIADEEWVERLVRAYEEKDAIAAGGKMTPEWIAGKPSFLPEEFYWLIGVTHRGFADGPGEVRNTFGSNISFRADVFAELGGFDVDIGGRKGDKNLQGGETELCARMRERYGRGVWYDPEAEVAHKVFEYRTEFRWLVDRAFWQGYSKRAMESMLTESTDEETNFAGRLLTEFVPSRLYSLLIEPSKRGLLKLIALMIFTSLVGAGYLYGTTRYSGTTVHVESETDEPTYQVLWLRPSRGDNISVRRQRIAEELATHGVEVDICDVTGTDVIGATRKAVVGDYDAIFGNVRMGLYIGYPLARLLRKPFVGTVSDPISDINDLPQPLFNLLRRYEWFVLAHADACSFTYQATYEEARRRGIKGRKLPNAVNYDQFADPDPDAVECARKLLEKDSVDLNKPVAIYVGGLTESTYKMSTIVTAAEQRLDWEFVFVGEGEQREMVAEAAREHPNVHYLGAFEYDLMPGFLAHADIGFCFKDAEQPLKVMEYGAAGVATIAQPGNLQTRLNDDEAVFIEPDPDVIAETLANLAANPVERERLAHNLQRHAENVSWKAVGEEFYEILEEVVA</sequence>
<gene>
    <name evidence="2" type="ORF">SAMN04488067_1212</name>
</gene>
<evidence type="ECO:0000313" key="2">
    <source>
        <dbReference type="EMBL" id="SDG22193.1"/>
    </source>
</evidence>
<keyword evidence="3" id="KW-1185">Reference proteome</keyword>
<reference evidence="2 3" key="1">
    <citation type="submission" date="2016-10" db="EMBL/GenBank/DDBJ databases">
        <authorList>
            <person name="Varghese N."/>
            <person name="Submissions S."/>
        </authorList>
    </citation>
    <scope>NUCLEOTIDE SEQUENCE [LARGE SCALE GENOMIC DNA]</scope>
    <source>
        <strain evidence="2 3">CGMCC 1.3527</strain>
    </source>
</reference>
<dbReference type="InterPro" id="IPR053553">
    <property type="entry name" value="GDP_glucuronosyltransferase"/>
</dbReference>
<dbReference type="Gene3D" id="3.90.550.10">
    <property type="entry name" value="Spore Coat Polysaccharide Biosynthesis Protein SpsA, Chain A"/>
    <property type="match status" value="1"/>
</dbReference>
<dbReference type="Proteomes" id="UP000324020">
    <property type="component" value="Unassembled WGS sequence"/>
</dbReference>
<dbReference type="CDD" id="cd00761">
    <property type="entry name" value="Glyco_tranf_GTA_type"/>
    <property type="match status" value="1"/>
</dbReference>
<dbReference type="Pfam" id="PF13692">
    <property type="entry name" value="Glyco_trans_1_4"/>
    <property type="match status" value="1"/>
</dbReference>
<dbReference type="OrthoDB" id="324632at2157"/>
<evidence type="ECO:0000313" key="3">
    <source>
        <dbReference type="Proteomes" id="UP000324020"/>
    </source>
</evidence>
<dbReference type="SUPFAM" id="SSF53448">
    <property type="entry name" value="Nucleotide-diphospho-sugar transferases"/>
    <property type="match status" value="1"/>
</dbReference>
<protein>
    <submittedName>
        <fullName evidence="2">Glycosyl transferases group 1</fullName>
    </submittedName>
</protein>